<comment type="caution">
    <text evidence="1">The sequence shown here is derived from an EMBL/GenBank/DDBJ whole genome shotgun (WGS) entry which is preliminary data.</text>
</comment>
<reference evidence="1" key="1">
    <citation type="journal article" date="2015" name="Nature">
        <title>Complex archaea that bridge the gap between prokaryotes and eukaryotes.</title>
        <authorList>
            <person name="Spang A."/>
            <person name="Saw J.H."/>
            <person name="Jorgensen S.L."/>
            <person name="Zaremba-Niedzwiedzka K."/>
            <person name="Martijn J."/>
            <person name="Lind A.E."/>
            <person name="van Eijk R."/>
            <person name="Schleper C."/>
            <person name="Guy L."/>
            <person name="Ettema T.J."/>
        </authorList>
    </citation>
    <scope>NUCLEOTIDE SEQUENCE</scope>
</reference>
<name>A0A0F9QBU3_9ZZZZ</name>
<organism evidence="1">
    <name type="scientific">marine sediment metagenome</name>
    <dbReference type="NCBI Taxonomy" id="412755"/>
    <lineage>
        <taxon>unclassified sequences</taxon>
        <taxon>metagenomes</taxon>
        <taxon>ecological metagenomes</taxon>
    </lineage>
</organism>
<dbReference type="EMBL" id="LAZR01004220">
    <property type="protein sequence ID" value="KKN10671.1"/>
    <property type="molecule type" value="Genomic_DNA"/>
</dbReference>
<sequence>MAWLQLSWKLNILDCNERRDEPSLQFLFITIFDGVVRIDSHKTGNLFAGNIGWPGNRPFGIFNSKNVPTRRNPFLGIVVRAVELDNSSGDDRNSDYQNFQDAVRRGVEDTLRAGGVPDATVLWRSANSVQLIDNFGDDDDRIGVSARAYPNYGREISAAIEPEPNLRRGGTVMSDTIRPIELGFMENDAHYKLIDSEIRIVTNDPVPSNP</sequence>
<protein>
    <submittedName>
        <fullName evidence="1">Uncharacterized protein</fullName>
    </submittedName>
</protein>
<proteinExistence type="predicted"/>
<dbReference type="AlphaFoldDB" id="A0A0F9QBU3"/>
<accession>A0A0F9QBU3</accession>
<gene>
    <name evidence="1" type="ORF">LCGC14_1034270</name>
</gene>
<evidence type="ECO:0000313" key="1">
    <source>
        <dbReference type="EMBL" id="KKN10671.1"/>
    </source>
</evidence>